<proteinExistence type="predicted"/>
<evidence type="ECO:0000313" key="2">
    <source>
        <dbReference type="Proteomes" id="UP000187209"/>
    </source>
</evidence>
<evidence type="ECO:0000313" key="1">
    <source>
        <dbReference type="EMBL" id="OMJ91248.1"/>
    </source>
</evidence>
<dbReference type="Pfam" id="PF01947">
    <property type="entry name" value="Rv2949c-like"/>
    <property type="match status" value="1"/>
</dbReference>
<sequence length="161" mass="18728">MEDCKDPILRVLLTNDGSMTIALQAIVLEKIRAEIIQSLEVMECEYFPCETIQREIVLTCGVGKVLYALSYIRKDFHVRMGFGQGVPIGLVMKNNKIEQFRDVYSIKFEEISEELSQKLNIPRQKLFQRSYHVYSSNQSQMHIHEILLPDLQNYLSTFHQA</sequence>
<organism evidence="1 2">
    <name type="scientific">Stentor coeruleus</name>
    <dbReference type="NCBI Taxonomy" id="5963"/>
    <lineage>
        <taxon>Eukaryota</taxon>
        <taxon>Sar</taxon>
        <taxon>Alveolata</taxon>
        <taxon>Ciliophora</taxon>
        <taxon>Postciliodesmatophora</taxon>
        <taxon>Heterotrichea</taxon>
        <taxon>Heterotrichida</taxon>
        <taxon>Stentoridae</taxon>
        <taxon>Stentor</taxon>
    </lineage>
</organism>
<reference evidence="1 2" key="1">
    <citation type="submission" date="2016-11" db="EMBL/GenBank/DDBJ databases">
        <title>The macronuclear genome of Stentor coeruleus: a giant cell with tiny introns.</title>
        <authorList>
            <person name="Slabodnick M."/>
            <person name="Ruby J.G."/>
            <person name="Reiff S.B."/>
            <person name="Swart E.C."/>
            <person name="Gosai S."/>
            <person name="Prabakaran S."/>
            <person name="Witkowska E."/>
            <person name="Larue G.E."/>
            <person name="Fisher S."/>
            <person name="Freeman R.M."/>
            <person name="Gunawardena J."/>
            <person name="Chu W."/>
            <person name="Stover N.A."/>
            <person name="Gregory B.D."/>
            <person name="Nowacki M."/>
            <person name="Derisi J."/>
            <person name="Roy S.W."/>
            <person name="Marshall W.F."/>
            <person name="Sood P."/>
        </authorList>
    </citation>
    <scope>NUCLEOTIDE SEQUENCE [LARGE SCALE GENOMIC DNA]</scope>
    <source>
        <strain evidence="1">WM001</strain>
    </source>
</reference>
<comment type="caution">
    <text evidence="1">The sequence shown here is derived from an EMBL/GenBank/DDBJ whole genome shotgun (WGS) entry which is preliminary data.</text>
</comment>
<accession>A0A1R2CQG3</accession>
<dbReference type="SUPFAM" id="SSF64288">
    <property type="entry name" value="Chorismate lyase-like"/>
    <property type="match status" value="1"/>
</dbReference>
<dbReference type="EMBL" id="MPUH01000085">
    <property type="protein sequence ID" value="OMJ91248.1"/>
    <property type="molecule type" value="Genomic_DNA"/>
</dbReference>
<dbReference type="Gene3D" id="3.40.1410.10">
    <property type="entry name" value="Chorismate lyase-like"/>
    <property type="match status" value="1"/>
</dbReference>
<dbReference type="AlphaFoldDB" id="A0A1R2CQG3"/>
<protein>
    <submittedName>
        <fullName evidence="1">Uncharacterized protein</fullName>
    </submittedName>
</protein>
<dbReference type="InterPro" id="IPR028978">
    <property type="entry name" value="Chorismate_lyase_/UTRA_dom_sf"/>
</dbReference>
<dbReference type="Proteomes" id="UP000187209">
    <property type="component" value="Unassembled WGS sequence"/>
</dbReference>
<keyword evidence="2" id="KW-1185">Reference proteome</keyword>
<name>A0A1R2CQG3_9CILI</name>
<dbReference type="InterPro" id="IPR002800">
    <property type="entry name" value="Rv2949c-like"/>
</dbReference>
<gene>
    <name evidence="1" type="ORF">SteCoe_6225</name>
</gene>